<dbReference type="GeneID" id="91005053"/>
<comment type="caution">
    <text evidence="2">The sequence shown here is derived from an EMBL/GenBank/DDBJ whole genome shotgun (WGS) entry which is preliminary data.</text>
</comment>
<protein>
    <submittedName>
        <fullName evidence="2">Uncharacterized protein</fullName>
    </submittedName>
</protein>
<sequence length="104" mass="10712">MLILPLVIVGIILGVALIAGAVAAVCRLLTKSNALSLTLGTLSMPVLIGASFVDWIMTMEADDTAPGNVIIGSLVALVVVTPIALLASRLTIRFLSKRASRNGS</sequence>
<keyword evidence="1" id="KW-1133">Transmembrane helix</keyword>
<feature type="transmembrane region" description="Helical" evidence="1">
    <location>
        <begin position="37"/>
        <end position="57"/>
    </location>
</feature>
<accession>A0A2T5U8T1</accession>
<evidence type="ECO:0000313" key="2">
    <source>
        <dbReference type="EMBL" id="PTW47926.1"/>
    </source>
</evidence>
<gene>
    <name evidence="2" type="ORF">C8J25_10215</name>
</gene>
<dbReference type="OrthoDB" id="7510679at2"/>
<evidence type="ECO:0000313" key="3">
    <source>
        <dbReference type="Proteomes" id="UP000244013"/>
    </source>
</evidence>
<evidence type="ECO:0000256" key="1">
    <source>
        <dbReference type="SAM" id="Phobius"/>
    </source>
</evidence>
<dbReference type="AlphaFoldDB" id="A0A2T5U8T1"/>
<feature type="transmembrane region" description="Helical" evidence="1">
    <location>
        <begin position="6"/>
        <end position="30"/>
    </location>
</feature>
<dbReference type="RefSeq" id="WP_107952769.1">
    <property type="nucleotide sequence ID" value="NZ_QAYE01000002.1"/>
</dbReference>
<dbReference type="Proteomes" id="UP000244013">
    <property type="component" value="Unassembled WGS sequence"/>
</dbReference>
<organism evidence="2 3">
    <name type="scientific">Sphingomonas faeni</name>
    <dbReference type="NCBI Taxonomy" id="185950"/>
    <lineage>
        <taxon>Bacteria</taxon>
        <taxon>Pseudomonadati</taxon>
        <taxon>Pseudomonadota</taxon>
        <taxon>Alphaproteobacteria</taxon>
        <taxon>Sphingomonadales</taxon>
        <taxon>Sphingomonadaceae</taxon>
        <taxon>Sphingomonas</taxon>
    </lineage>
</organism>
<keyword evidence="1" id="KW-0812">Transmembrane</keyword>
<feature type="transmembrane region" description="Helical" evidence="1">
    <location>
        <begin position="69"/>
        <end position="92"/>
    </location>
</feature>
<name>A0A2T5U8T1_9SPHN</name>
<keyword evidence="1" id="KW-0472">Membrane</keyword>
<proteinExistence type="predicted"/>
<reference evidence="2 3" key="1">
    <citation type="submission" date="2018-04" db="EMBL/GenBank/DDBJ databases">
        <title>Genomic Encyclopedia of Type Strains, Phase III (KMG-III): the genomes of soil and plant-associated and newly described type strains.</title>
        <authorList>
            <person name="Whitman W."/>
        </authorList>
    </citation>
    <scope>NUCLEOTIDE SEQUENCE [LARGE SCALE GENOMIC DNA]</scope>
    <source>
        <strain evidence="2 3">MA-olki</strain>
    </source>
</reference>
<dbReference type="EMBL" id="QAYE01000002">
    <property type="protein sequence ID" value="PTW47926.1"/>
    <property type="molecule type" value="Genomic_DNA"/>
</dbReference>